<evidence type="ECO:0000313" key="3">
    <source>
        <dbReference type="Proteomes" id="UP001174909"/>
    </source>
</evidence>
<feature type="domain" description="Solute-binding protein family 5" evidence="1">
    <location>
        <begin position="35"/>
        <end position="414"/>
    </location>
</feature>
<keyword evidence="3" id="KW-1185">Reference proteome</keyword>
<protein>
    <submittedName>
        <fullName evidence="2">Heme-binding protein A</fullName>
    </submittedName>
</protein>
<organism evidence="2 3">
    <name type="scientific">Geodia barretti</name>
    <name type="common">Barrett's horny sponge</name>
    <dbReference type="NCBI Taxonomy" id="519541"/>
    <lineage>
        <taxon>Eukaryota</taxon>
        <taxon>Metazoa</taxon>
        <taxon>Porifera</taxon>
        <taxon>Demospongiae</taxon>
        <taxon>Heteroscleromorpha</taxon>
        <taxon>Tetractinellida</taxon>
        <taxon>Astrophorina</taxon>
        <taxon>Geodiidae</taxon>
        <taxon>Geodia</taxon>
    </lineage>
</organism>
<dbReference type="Gene3D" id="3.40.190.10">
    <property type="entry name" value="Periplasmic binding protein-like II"/>
    <property type="match status" value="1"/>
</dbReference>
<dbReference type="PANTHER" id="PTHR30290">
    <property type="entry name" value="PERIPLASMIC BINDING COMPONENT OF ABC TRANSPORTER"/>
    <property type="match status" value="1"/>
</dbReference>
<comment type="caution">
    <text evidence="2">The sequence shown here is derived from an EMBL/GenBank/DDBJ whole genome shotgun (WGS) entry which is preliminary data.</text>
</comment>
<dbReference type="InterPro" id="IPR000914">
    <property type="entry name" value="SBP_5_dom"/>
</dbReference>
<accession>A0AA35VYN4</accession>
<proteinExistence type="predicted"/>
<dbReference type="Pfam" id="PF00496">
    <property type="entry name" value="SBP_bac_5"/>
    <property type="match status" value="1"/>
</dbReference>
<evidence type="ECO:0000313" key="2">
    <source>
        <dbReference type="EMBL" id="CAI7990926.1"/>
    </source>
</evidence>
<sequence>MTGWPPECVWCADTVHLGTHEALFHAGRANDGGLELVPWIVESWETSGDLAYTDFKVHDGIEFHKGWGPLTAHDVVWYFNLIHPLNNPESRHDTGVQQHGILDNAEVVDNKTFRFNWAAFAGHTLWMTYTDVQEGMGPFSKAIYDDKGIAYMEENIVGTGPFEVVEWTDAEVVDLQAVPDHWRKTPYIDRVRMLHVPEASTRRAMLENRQVQSAEIALKDWSALFDDGFTLAPETTNTVFAISMAGNYWQSHHPMTGEPLERTRDISKPWVGDPFENGDTFDPDTPSMKRSKLVREAMAITIDREAINDTILSGLGLPHHLGGIWVDDPIFIENQDMWSYEYNPDRARELMAEAGYEDGFEVEWYGGPGNIEIFETVAAGWLGDLGIETTFDRQIYTSWRPTIVNRTNTDIFNGCCYGLPAWPLEWPQNAANFPGGYNTAQEFDEAWESFDRKSNTTDPEELKAASSDWYSFLREWHVWPGIVQHPGGAVYDPEAMEWEQMRPFHWMRWSGMRSFEWIQLK</sequence>
<name>A0AA35VYN4_GEOBA</name>
<dbReference type="Proteomes" id="UP001174909">
    <property type="component" value="Unassembled WGS sequence"/>
</dbReference>
<evidence type="ECO:0000259" key="1">
    <source>
        <dbReference type="Pfam" id="PF00496"/>
    </source>
</evidence>
<dbReference type="CDD" id="cd00995">
    <property type="entry name" value="PBP2_NikA_DppA_OppA_like"/>
    <property type="match status" value="1"/>
</dbReference>
<dbReference type="AlphaFoldDB" id="A0AA35VYN4"/>
<reference evidence="2" key="1">
    <citation type="submission" date="2023-03" db="EMBL/GenBank/DDBJ databases">
        <authorList>
            <person name="Steffen K."/>
            <person name="Cardenas P."/>
        </authorList>
    </citation>
    <scope>NUCLEOTIDE SEQUENCE</scope>
</reference>
<dbReference type="InterPro" id="IPR039424">
    <property type="entry name" value="SBP_5"/>
</dbReference>
<dbReference type="GO" id="GO:0015833">
    <property type="term" value="P:peptide transport"/>
    <property type="evidence" value="ECO:0007669"/>
    <property type="project" value="TreeGrafter"/>
</dbReference>
<dbReference type="Gene3D" id="3.10.105.10">
    <property type="entry name" value="Dipeptide-binding Protein, Domain 3"/>
    <property type="match status" value="1"/>
</dbReference>
<dbReference type="EMBL" id="CASHTH010000089">
    <property type="protein sequence ID" value="CAI7990926.1"/>
    <property type="molecule type" value="Genomic_DNA"/>
</dbReference>
<gene>
    <name evidence="2" type="ORF">GBAR_LOCUS586</name>
</gene>
<dbReference type="SUPFAM" id="SSF53850">
    <property type="entry name" value="Periplasmic binding protein-like II"/>
    <property type="match status" value="1"/>
</dbReference>
<dbReference type="GO" id="GO:1904680">
    <property type="term" value="F:peptide transmembrane transporter activity"/>
    <property type="evidence" value="ECO:0007669"/>
    <property type="project" value="TreeGrafter"/>
</dbReference>